<dbReference type="GO" id="GO:0006436">
    <property type="term" value="P:tryptophanyl-tRNA aminoacylation"/>
    <property type="evidence" value="ECO:0007669"/>
    <property type="project" value="UniProtKB-UniRule"/>
</dbReference>
<dbReference type="NCBIfam" id="TIGR00233">
    <property type="entry name" value="trpS"/>
    <property type="match status" value="1"/>
</dbReference>
<dbReference type="GO" id="GO:0005829">
    <property type="term" value="C:cytosol"/>
    <property type="evidence" value="ECO:0007669"/>
    <property type="project" value="TreeGrafter"/>
</dbReference>
<keyword evidence="4 10" id="KW-0547">Nucleotide-binding</keyword>
<dbReference type="InterPro" id="IPR014729">
    <property type="entry name" value="Rossmann-like_a/b/a_fold"/>
</dbReference>
<dbReference type="PANTHER" id="PTHR43766">
    <property type="entry name" value="TRYPTOPHAN--TRNA LIGASE, MITOCHONDRIAL"/>
    <property type="match status" value="1"/>
</dbReference>
<gene>
    <name evidence="11" type="ORF">BRLA_c017030</name>
</gene>
<dbReference type="EMBL" id="CP007806">
    <property type="protein sequence ID" value="AIG26027.1"/>
    <property type="molecule type" value="Genomic_DNA"/>
</dbReference>
<evidence type="ECO:0000256" key="8">
    <source>
        <dbReference type="ARBA" id="ARBA00049929"/>
    </source>
</evidence>
<evidence type="ECO:0000256" key="1">
    <source>
        <dbReference type="ARBA" id="ARBA00005594"/>
    </source>
</evidence>
<dbReference type="InterPro" id="IPR002305">
    <property type="entry name" value="aa-tRNA-synth_Ic"/>
</dbReference>
<dbReference type="Pfam" id="PF00579">
    <property type="entry name" value="tRNA-synt_1b"/>
    <property type="match status" value="1"/>
</dbReference>
<protein>
    <recommendedName>
        <fullName evidence="2 9">Tryptophan--tRNA ligase</fullName>
        <ecNumber evidence="2 9">6.1.1.2</ecNumber>
    </recommendedName>
</protein>
<comment type="catalytic activity">
    <reaction evidence="8">
        <text>tRNA(Trp) + L-tryptophan + ATP = L-tryptophyl-tRNA(Trp) + AMP + diphosphate + H(+)</text>
        <dbReference type="Rhea" id="RHEA:24080"/>
        <dbReference type="Rhea" id="RHEA-COMP:9671"/>
        <dbReference type="Rhea" id="RHEA-COMP:9705"/>
        <dbReference type="ChEBI" id="CHEBI:15378"/>
        <dbReference type="ChEBI" id="CHEBI:30616"/>
        <dbReference type="ChEBI" id="CHEBI:33019"/>
        <dbReference type="ChEBI" id="CHEBI:57912"/>
        <dbReference type="ChEBI" id="CHEBI:78442"/>
        <dbReference type="ChEBI" id="CHEBI:78535"/>
        <dbReference type="ChEBI" id="CHEBI:456215"/>
        <dbReference type="EC" id="6.1.1.2"/>
    </reaction>
</comment>
<proteinExistence type="inferred from homology"/>
<dbReference type="FunFam" id="1.10.240.10:FF:000005">
    <property type="entry name" value="Tryptophan--tRNA ligase"/>
    <property type="match status" value="1"/>
</dbReference>
<dbReference type="RefSeq" id="WP_003337862.1">
    <property type="nucleotide sequence ID" value="NZ_CP007806.1"/>
</dbReference>
<dbReference type="PANTHER" id="PTHR43766:SF1">
    <property type="entry name" value="TRYPTOPHAN--TRNA LIGASE, MITOCHONDRIAL"/>
    <property type="match status" value="1"/>
</dbReference>
<sequence length="331" mass="37050">MKNQKLVSGIRSTGELHLGNYYGAMKGIEKLVNTYDANFFIADLHTLTTHPSREHMSKNALEAAASYLAAGLNPEHCTFYTQSSLSAEVAELSLYLGMVMPLGELMRCPTFKEKAKKHPDNVNYGLVGYPVLMTADILLHKGEVVPVGEDQLVHLEMARQIARRFNNRYGEVFAYPQPLAENAVRIPALHGQGKMSKSDGVDTYISLQDEQSQIAQKVKKAYSDPTRLYLQQPGHPSVQGCNVYHLHTYFTNEQGQQQLREQCSTASIGCVACKQRLAEEIEQIVEPFRTRKQQLTEEQIIDTLQQGAEKARLSAQKVLQEVRNAIGILMV</sequence>
<dbReference type="KEGG" id="blr:BRLA_c017030"/>
<evidence type="ECO:0000256" key="5">
    <source>
        <dbReference type="ARBA" id="ARBA00022840"/>
    </source>
</evidence>
<evidence type="ECO:0000256" key="6">
    <source>
        <dbReference type="ARBA" id="ARBA00022917"/>
    </source>
</evidence>
<dbReference type="GO" id="GO:0005524">
    <property type="term" value="F:ATP binding"/>
    <property type="evidence" value="ECO:0007669"/>
    <property type="project" value="UniProtKB-KW"/>
</dbReference>
<dbReference type="SUPFAM" id="SSF52374">
    <property type="entry name" value="Nucleotidylyl transferase"/>
    <property type="match status" value="1"/>
</dbReference>
<keyword evidence="3 10" id="KW-0436">Ligase</keyword>
<evidence type="ECO:0000256" key="10">
    <source>
        <dbReference type="RuleBase" id="RU363036"/>
    </source>
</evidence>
<dbReference type="EC" id="6.1.1.2" evidence="2 9"/>
<reference evidence="11 12" key="1">
    <citation type="journal article" date="2011" name="J. Bacteriol.">
        <title>Genome sequence of Brevibacillus laterosporus LMG 15441, a pathogen of invertebrates.</title>
        <authorList>
            <person name="Djukic M."/>
            <person name="Poehlein A."/>
            <person name="Thurmer A."/>
            <person name="Daniel R."/>
        </authorList>
    </citation>
    <scope>NUCLEOTIDE SEQUENCE [LARGE SCALE GENOMIC DNA]</scope>
    <source>
        <strain evidence="11 12">LMG 15441</strain>
    </source>
</reference>
<dbReference type="InterPro" id="IPR002306">
    <property type="entry name" value="Trp-tRNA-ligase"/>
</dbReference>
<evidence type="ECO:0000256" key="4">
    <source>
        <dbReference type="ARBA" id="ARBA00022741"/>
    </source>
</evidence>
<evidence type="ECO:0000256" key="9">
    <source>
        <dbReference type="NCBIfam" id="TIGR00233"/>
    </source>
</evidence>
<evidence type="ECO:0000256" key="2">
    <source>
        <dbReference type="ARBA" id="ARBA00013161"/>
    </source>
</evidence>
<dbReference type="eggNOG" id="COG0180">
    <property type="taxonomic scope" value="Bacteria"/>
</dbReference>
<organism evidence="11 12">
    <name type="scientific">Brevibacillus laterosporus LMG 15441</name>
    <dbReference type="NCBI Taxonomy" id="1042163"/>
    <lineage>
        <taxon>Bacteria</taxon>
        <taxon>Bacillati</taxon>
        <taxon>Bacillota</taxon>
        <taxon>Bacilli</taxon>
        <taxon>Bacillales</taxon>
        <taxon>Paenibacillaceae</taxon>
        <taxon>Brevibacillus</taxon>
    </lineage>
</organism>
<name>A0A075R085_BRELA</name>
<dbReference type="STRING" id="1042163.BRLA_c017030"/>
<evidence type="ECO:0000313" key="12">
    <source>
        <dbReference type="Proteomes" id="UP000005850"/>
    </source>
</evidence>
<dbReference type="Gene3D" id="3.40.50.620">
    <property type="entry name" value="HUPs"/>
    <property type="match status" value="1"/>
</dbReference>
<dbReference type="PRINTS" id="PR01039">
    <property type="entry name" value="TRNASYNTHTRP"/>
</dbReference>
<evidence type="ECO:0000256" key="3">
    <source>
        <dbReference type="ARBA" id="ARBA00022598"/>
    </source>
</evidence>
<keyword evidence="7 10" id="KW-0030">Aminoacyl-tRNA synthetase</keyword>
<dbReference type="Proteomes" id="UP000005850">
    <property type="component" value="Chromosome"/>
</dbReference>
<dbReference type="InterPro" id="IPR050203">
    <property type="entry name" value="Trp-tRNA_synthetase"/>
</dbReference>
<comment type="similarity">
    <text evidence="1 10">Belongs to the class-I aminoacyl-tRNA synthetase family.</text>
</comment>
<dbReference type="GO" id="GO:0004830">
    <property type="term" value="F:tryptophan-tRNA ligase activity"/>
    <property type="evidence" value="ECO:0007669"/>
    <property type="project" value="UniProtKB-UniRule"/>
</dbReference>
<keyword evidence="6 10" id="KW-0648">Protein biosynthesis</keyword>
<dbReference type="AlphaFoldDB" id="A0A075R085"/>
<dbReference type="HOGENOM" id="CLU_029244_0_0_9"/>
<evidence type="ECO:0000313" key="11">
    <source>
        <dbReference type="EMBL" id="AIG26027.1"/>
    </source>
</evidence>
<evidence type="ECO:0000256" key="7">
    <source>
        <dbReference type="ARBA" id="ARBA00023146"/>
    </source>
</evidence>
<keyword evidence="5 10" id="KW-0067">ATP-binding</keyword>
<accession>A0A075R085</accession>
<dbReference type="CDD" id="cd00806">
    <property type="entry name" value="TrpRS_core"/>
    <property type="match status" value="1"/>
</dbReference>
<keyword evidence="12" id="KW-1185">Reference proteome</keyword>
<dbReference type="Gene3D" id="1.10.240.10">
    <property type="entry name" value="Tyrosyl-Transfer RNA Synthetase"/>
    <property type="match status" value="1"/>
</dbReference>